<sequence>MPSGVYVRTVEHNTKNSASNMGHEVTEETRAKISAAHMGMMASDKAKANMRTAKIRHGHATPGHPSSTWTTWKSMRVRCSKPNNKDYKNYGGRGITIDPRWESFENFLADMGEKPDGLSIDRIDNDGNYELSNCRWSTPKEQANNRRDRSGQCRA</sequence>
<name>A0A0F9CFH5_9ZZZZ</name>
<comment type="caution">
    <text evidence="2">The sequence shown here is derived from an EMBL/GenBank/DDBJ whole genome shotgun (WGS) entry which is preliminary data.</text>
</comment>
<feature type="compositionally biased region" description="Basic and acidic residues" evidence="1">
    <location>
        <begin position="143"/>
        <end position="155"/>
    </location>
</feature>
<reference evidence="2" key="1">
    <citation type="journal article" date="2015" name="Nature">
        <title>Complex archaea that bridge the gap between prokaryotes and eukaryotes.</title>
        <authorList>
            <person name="Spang A."/>
            <person name="Saw J.H."/>
            <person name="Jorgensen S.L."/>
            <person name="Zaremba-Niedzwiedzka K."/>
            <person name="Martijn J."/>
            <person name="Lind A.E."/>
            <person name="van Eijk R."/>
            <person name="Schleper C."/>
            <person name="Guy L."/>
            <person name="Ettema T.J."/>
        </authorList>
    </citation>
    <scope>NUCLEOTIDE SEQUENCE</scope>
</reference>
<feature type="region of interest" description="Disordered" evidence="1">
    <location>
        <begin position="131"/>
        <end position="155"/>
    </location>
</feature>
<dbReference type="EMBL" id="LAZR01046927">
    <property type="protein sequence ID" value="KKK95401.1"/>
    <property type="molecule type" value="Genomic_DNA"/>
</dbReference>
<accession>A0A0F9CFH5</accession>
<protein>
    <submittedName>
        <fullName evidence="2">Uncharacterized protein</fullName>
    </submittedName>
</protein>
<dbReference type="AlphaFoldDB" id="A0A0F9CFH5"/>
<gene>
    <name evidence="2" type="ORF">LCGC14_2673180</name>
</gene>
<organism evidence="2">
    <name type="scientific">marine sediment metagenome</name>
    <dbReference type="NCBI Taxonomy" id="412755"/>
    <lineage>
        <taxon>unclassified sequences</taxon>
        <taxon>metagenomes</taxon>
        <taxon>ecological metagenomes</taxon>
    </lineage>
</organism>
<feature type="compositionally biased region" description="Polar residues" evidence="1">
    <location>
        <begin position="131"/>
        <end position="142"/>
    </location>
</feature>
<proteinExistence type="predicted"/>
<evidence type="ECO:0000256" key="1">
    <source>
        <dbReference type="SAM" id="MobiDB-lite"/>
    </source>
</evidence>
<evidence type="ECO:0000313" key="2">
    <source>
        <dbReference type="EMBL" id="KKK95401.1"/>
    </source>
</evidence>